<feature type="region of interest" description="Disordered" evidence="1">
    <location>
        <begin position="173"/>
        <end position="194"/>
    </location>
</feature>
<sequence>MRGPLHSFVHAAGVFALLVGGFTAAQAASALTRADGNFMKEAAQAGQVEVEASKIALQRARHTQVRAFAQQMVDDHGKVQQELVALAALKSLKLQDKPSVAARTGLKLLATADEAKFDERYAKSYGVRAHRDAVALFQKAANRAVDPEVRAFAAKTLPVLQQHLTQAEDMRQAVERDAKASLQSAAASAAAPKR</sequence>
<evidence type="ECO:0000256" key="1">
    <source>
        <dbReference type="SAM" id="MobiDB-lite"/>
    </source>
</evidence>
<comment type="caution">
    <text evidence="4">The sequence shown here is derived from an EMBL/GenBank/DDBJ whole genome shotgun (WGS) entry which is preliminary data.</text>
</comment>
<dbReference type="Pfam" id="PF13628">
    <property type="entry name" value="DUF4142"/>
    <property type="match status" value="1"/>
</dbReference>
<organism evidence="4 5">
    <name type="scientific">Pseudaquabacterium terrae</name>
    <dbReference type="NCBI Taxonomy" id="2732868"/>
    <lineage>
        <taxon>Bacteria</taxon>
        <taxon>Pseudomonadati</taxon>
        <taxon>Pseudomonadota</taxon>
        <taxon>Betaproteobacteria</taxon>
        <taxon>Burkholderiales</taxon>
        <taxon>Sphaerotilaceae</taxon>
        <taxon>Pseudaquabacterium</taxon>
    </lineage>
</organism>
<keyword evidence="5" id="KW-1185">Reference proteome</keyword>
<feature type="domain" description="DUF4142" evidence="3">
    <location>
        <begin position="34"/>
        <end position="170"/>
    </location>
</feature>
<protein>
    <submittedName>
        <fullName evidence="4">DUF4142 domain-containing protein</fullName>
    </submittedName>
</protein>
<reference evidence="4 5" key="1">
    <citation type="submission" date="2020-05" db="EMBL/GenBank/DDBJ databases">
        <title>Aquincola sp. isolate from soil.</title>
        <authorList>
            <person name="Han J."/>
            <person name="Kim D.-U."/>
        </authorList>
    </citation>
    <scope>NUCLEOTIDE SEQUENCE [LARGE SCALE GENOMIC DNA]</scope>
    <source>
        <strain evidence="4 5">S2</strain>
    </source>
</reference>
<dbReference type="InterPro" id="IPR025419">
    <property type="entry name" value="DUF4142"/>
</dbReference>
<name>A0ABX2EAQ9_9BURK</name>
<accession>A0ABX2EAQ9</accession>
<dbReference type="PANTHER" id="PTHR38593">
    <property type="entry name" value="BLR2558 PROTEIN"/>
    <property type="match status" value="1"/>
</dbReference>
<feature type="signal peptide" evidence="2">
    <location>
        <begin position="1"/>
        <end position="27"/>
    </location>
</feature>
<feature type="chain" id="PRO_5047308508" evidence="2">
    <location>
        <begin position="28"/>
        <end position="194"/>
    </location>
</feature>
<evidence type="ECO:0000313" key="5">
    <source>
        <dbReference type="Proteomes" id="UP000737171"/>
    </source>
</evidence>
<dbReference type="EMBL" id="JABRWJ010000001">
    <property type="protein sequence ID" value="NRF66186.1"/>
    <property type="molecule type" value="Genomic_DNA"/>
</dbReference>
<feature type="compositionally biased region" description="Low complexity" evidence="1">
    <location>
        <begin position="180"/>
        <end position="194"/>
    </location>
</feature>
<evidence type="ECO:0000256" key="2">
    <source>
        <dbReference type="SAM" id="SignalP"/>
    </source>
</evidence>
<evidence type="ECO:0000259" key="3">
    <source>
        <dbReference type="Pfam" id="PF13628"/>
    </source>
</evidence>
<dbReference type="PANTHER" id="PTHR38593:SF1">
    <property type="entry name" value="BLR2558 PROTEIN"/>
    <property type="match status" value="1"/>
</dbReference>
<dbReference type="RefSeq" id="WP_173120883.1">
    <property type="nucleotide sequence ID" value="NZ_JABRWJ010000001.1"/>
</dbReference>
<evidence type="ECO:0000313" key="4">
    <source>
        <dbReference type="EMBL" id="NRF66186.1"/>
    </source>
</evidence>
<keyword evidence="2" id="KW-0732">Signal</keyword>
<dbReference type="Proteomes" id="UP000737171">
    <property type="component" value="Unassembled WGS sequence"/>
</dbReference>
<proteinExistence type="predicted"/>
<dbReference type="Gene3D" id="1.20.1260.10">
    <property type="match status" value="1"/>
</dbReference>
<gene>
    <name evidence="4" type="ORF">HLB44_04245</name>
</gene>
<dbReference type="InterPro" id="IPR012347">
    <property type="entry name" value="Ferritin-like"/>
</dbReference>